<evidence type="ECO:0000313" key="2">
    <source>
        <dbReference type="Proteomes" id="UP001208017"/>
    </source>
</evidence>
<gene>
    <name evidence="1" type="ORF">OS242_10575</name>
</gene>
<comment type="caution">
    <text evidence="1">The sequence shown here is derived from an EMBL/GenBank/DDBJ whole genome shotgun (WGS) entry which is preliminary data.</text>
</comment>
<evidence type="ECO:0000313" key="1">
    <source>
        <dbReference type="EMBL" id="MCX7570407.1"/>
    </source>
</evidence>
<dbReference type="RefSeq" id="WP_267151652.1">
    <property type="nucleotide sequence ID" value="NZ_JAPMLT010000004.1"/>
</dbReference>
<reference evidence="1 2" key="1">
    <citation type="submission" date="2022-11" db="EMBL/GenBank/DDBJ databases">
        <title>Study of microbial diversity in lake waters.</title>
        <authorList>
            <person name="Zhang J."/>
        </authorList>
    </citation>
    <scope>NUCLEOTIDE SEQUENCE [LARGE SCALE GENOMIC DNA]</scope>
    <source>
        <strain evidence="1 2">DT12</strain>
    </source>
</reference>
<name>A0ABT3X0H3_9BACL</name>
<sequence length="89" mass="9288">MTDADLLIECKKGLNIPVASTAFDGTLMQKLAAVKSFMMGAGVSADLLNDHLAVGAIVLGVTDIWSLTGGEIKFSPAFNTMVGQLAMRS</sequence>
<organism evidence="1 2">
    <name type="scientific">Tumebacillus lacus</name>
    <dbReference type="NCBI Taxonomy" id="2995335"/>
    <lineage>
        <taxon>Bacteria</taxon>
        <taxon>Bacillati</taxon>
        <taxon>Bacillota</taxon>
        <taxon>Bacilli</taxon>
        <taxon>Bacillales</taxon>
        <taxon>Alicyclobacillaceae</taxon>
        <taxon>Tumebacillus</taxon>
    </lineage>
</organism>
<protein>
    <submittedName>
        <fullName evidence="1">Uncharacterized protein</fullName>
    </submittedName>
</protein>
<dbReference type="EMBL" id="JAPMLT010000004">
    <property type="protein sequence ID" value="MCX7570407.1"/>
    <property type="molecule type" value="Genomic_DNA"/>
</dbReference>
<dbReference type="Proteomes" id="UP001208017">
    <property type="component" value="Unassembled WGS sequence"/>
</dbReference>
<proteinExistence type="predicted"/>
<accession>A0ABT3X0H3</accession>
<keyword evidence="2" id="KW-1185">Reference proteome</keyword>